<dbReference type="KEGG" id="snq:CP978_22610"/>
<feature type="transmembrane region" description="Helical" evidence="1">
    <location>
        <begin position="141"/>
        <end position="162"/>
    </location>
</feature>
<feature type="transmembrane region" description="Helical" evidence="1">
    <location>
        <begin position="73"/>
        <end position="92"/>
    </location>
</feature>
<gene>
    <name evidence="2" type="ORF">CP978_22610</name>
</gene>
<keyword evidence="1" id="KW-1133">Transmembrane helix</keyword>
<dbReference type="AlphaFoldDB" id="A0A5P2WDA5"/>
<feature type="transmembrane region" description="Helical" evidence="1">
    <location>
        <begin position="40"/>
        <end position="61"/>
    </location>
</feature>
<dbReference type="Proteomes" id="UP000325763">
    <property type="component" value="Chromosome"/>
</dbReference>
<feature type="transmembrane region" description="Helical" evidence="1">
    <location>
        <begin position="99"/>
        <end position="121"/>
    </location>
</feature>
<organism evidence="2 3">
    <name type="scientific">Streptomyces nodosus</name>
    <dbReference type="NCBI Taxonomy" id="40318"/>
    <lineage>
        <taxon>Bacteria</taxon>
        <taxon>Bacillati</taxon>
        <taxon>Actinomycetota</taxon>
        <taxon>Actinomycetes</taxon>
        <taxon>Kitasatosporales</taxon>
        <taxon>Streptomycetaceae</taxon>
        <taxon>Streptomyces</taxon>
    </lineage>
</organism>
<name>A0A5P2WDA5_9ACTN</name>
<proteinExistence type="predicted"/>
<evidence type="ECO:0000313" key="3">
    <source>
        <dbReference type="Proteomes" id="UP000325763"/>
    </source>
</evidence>
<keyword evidence="1" id="KW-0812">Transmembrane</keyword>
<sequence length="360" mass="38235">MPLMVAGTGIAAERASRLRRSGAEALLAARPPHQVELARLTADAVWLGAVYLLCTAFTWIATAGAPGGPWLDYVLFGVSGVVFALALGHFIGRSLPGRFTGALAAVGGFLLFSLVFGSQSSPLADVVFYHAIDVRLSATHLVWRLAITGLAVAAMCTVSSLLSRDRRSTGAAGAAGFFSLATLVCVVAMPGSDSALLETRRVGTPVCEAGGGGTVCVWPEHVHRLPEAVAAADRVARAARGVVPAPERYAEQGLERDGTGGFTLDHGRKDLLHTMLLELTGPHQTWCESEPEALAERRMYAGLRLETWLEARATDSGKLPAYTYSGDTAWLSDVRRARKLPTAEQVSRAKEWARDMAAPC</sequence>
<dbReference type="OrthoDB" id="3267731at2"/>
<protein>
    <submittedName>
        <fullName evidence="2">Uncharacterized protein</fullName>
    </submittedName>
</protein>
<dbReference type="EMBL" id="CP023747">
    <property type="protein sequence ID" value="QEV43435.1"/>
    <property type="molecule type" value="Genomic_DNA"/>
</dbReference>
<evidence type="ECO:0000256" key="1">
    <source>
        <dbReference type="SAM" id="Phobius"/>
    </source>
</evidence>
<evidence type="ECO:0000313" key="2">
    <source>
        <dbReference type="EMBL" id="QEV43435.1"/>
    </source>
</evidence>
<accession>A0A5P2WDA5</accession>
<feature type="transmembrane region" description="Helical" evidence="1">
    <location>
        <begin position="169"/>
        <end position="191"/>
    </location>
</feature>
<reference evidence="2 3" key="1">
    <citation type="submission" date="2017-09" db="EMBL/GenBank/DDBJ databases">
        <title>Streptomyces genome completion.</title>
        <authorList>
            <person name="Lee N."/>
            <person name="Cho B.-K."/>
        </authorList>
    </citation>
    <scope>NUCLEOTIDE SEQUENCE [LARGE SCALE GENOMIC DNA]</scope>
    <source>
        <strain evidence="2 3">ATCC 14899</strain>
    </source>
</reference>
<keyword evidence="1" id="KW-0472">Membrane</keyword>